<feature type="transmembrane region" description="Helical" evidence="1">
    <location>
        <begin position="100"/>
        <end position="122"/>
    </location>
</feature>
<dbReference type="EMBL" id="BAABAB010000005">
    <property type="protein sequence ID" value="GAA3608434.1"/>
    <property type="molecule type" value="Genomic_DNA"/>
</dbReference>
<dbReference type="InterPro" id="IPR009339">
    <property type="entry name" value="DUF998"/>
</dbReference>
<feature type="transmembrane region" description="Helical" evidence="1">
    <location>
        <begin position="184"/>
        <end position="206"/>
    </location>
</feature>
<feature type="transmembrane region" description="Helical" evidence="1">
    <location>
        <begin position="212"/>
        <end position="234"/>
    </location>
</feature>
<keyword evidence="1" id="KW-1133">Transmembrane helix</keyword>
<protein>
    <recommendedName>
        <fullName evidence="4">DUF998 domain-containing protein</fullName>
    </recommendedName>
</protein>
<evidence type="ECO:0000313" key="2">
    <source>
        <dbReference type="EMBL" id="GAA3608434.1"/>
    </source>
</evidence>
<feature type="transmembrane region" description="Helical" evidence="1">
    <location>
        <begin position="152"/>
        <end position="172"/>
    </location>
</feature>
<evidence type="ECO:0000313" key="3">
    <source>
        <dbReference type="Proteomes" id="UP001501490"/>
    </source>
</evidence>
<evidence type="ECO:0008006" key="4">
    <source>
        <dbReference type="Google" id="ProtNLM"/>
    </source>
</evidence>
<keyword evidence="1" id="KW-0812">Transmembrane</keyword>
<reference evidence="3" key="1">
    <citation type="journal article" date="2019" name="Int. J. Syst. Evol. Microbiol.">
        <title>The Global Catalogue of Microorganisms (GCM) 10K type strain sequencing project: providing services to taxonomists for standard genome sequencing and annotation.</title>
        <authorList>
            <consortium name="The Broad Institute Genomics Platform"/>
            <consortium name="The Broad Institute Genome Sequencing Center for Infectious Disease"/>
            <person name="Wu L."/>
            <person name="Ma J."/>
        </authorList>
    </citation>
    <scope>NUCLEOTIDE SEQUENCE [LARGE SCALE GENOMIC DNA]</scope>
    <source>
        <strain evidence="3">JCM 16929</strain>
    </source>
</reference>
<feature type="transmembrane region" description="Helical" evidence="1">
    <location>
        <begin position="23"/>
        <end position="43"/>
    </location>
</feature>
<dbReference type="Pfam" id="PF06197">
    <property type="entry name" value="DUF998"/>
    <property type="match status" value="1"/>
</dbReference>
<organism evidence="2 3">
    <name type="scientific">Microlunatus ginsengisoli</name>
    <dbReference type="NCBI Taxonomy" id="363863"/>
    <lineage>
        <taxon>Bacteria</taxon>
        <taxon>Bacillati</taxon>
        <taxon>Actinomycetota</taxon>
        <taxon>Actinomycetes</taxon>
        <taxon>Propionibacteriales</taxon>
        <taxon>Propionibacteriaceae</taxon>
        <taxon>Microlunatus</taxon>
    </lineage>
</organism>
<sequence>MITDPPGRATPERAPVEPHPRRALIWPVLGLIAMITYNTWVLWIPVNGHPHIIDGYLSELSASDQPRNLFFRGGDLITSLIVGALGIRAVLVWRHRARRTWWLVSAWALIVFAVATFFDAFFAMDCSPTLDTACRIAEEAGRLSDVHYAHTYTSVLAQTGVVTSILAAYVALRRSYPGSSRRRWWLLAGAVIEVSALTIMLVMIAAGLPWLGIPQAVIVAVASIWFAAVGFGVLGPPLEAKTPDGPAGPDAG</sequence>
<accession>A0ABP6ZH27</accession>
<dbReference type="Proteomes" id="UP001501490">
    <property type="component" value="Unassembled WGS sequence"/>
</dbReference>
<keyword evidence="3" id="KW-1185">Reference proteome</keyword>
<feature type="transmembrane region" description="Helical" evidence="1">
    <location>
        <begin position="76"/>
        <end position="93"/>
    </location>
</feature>
<gene>
    <name evidence="2" type="ORF">GCM10022236_07730</name>
</gene>
<name>A0ABP6ZH27_9ACTN</name>
<evidence type="ECO:0000256" key="1">
    <source>
        <dbReference type="SAM" id="Phobius"/>
    </source>
</evidence>
<comment type="caution">
    <text evidence="2">The sequence shown here is derived from an EMBL/GenBank/DDBJ whole genome shotgun (WGS) entry which is preliminary data.</text>
</comment>
<proteinExistence type="predicted"/>
<keyword evidence="1" id="KW-0472">Membrane</keyword>